<dbReference type="PANTHER" id="PTHR40940">
    <property type="entry name" value="PROTEIN BATD-RELATED"/>
    <property type="match status" value="1"/>
</dbReference>
<evidence type="ECO:0000313" key="5">
    <source>
        <dbReference type="Proteomes" id="UP000253426"/>
    </source>
</evidence>
<evidence type="ECO:0000256" key="3">
    <source>
        <dbReference type="SAM" id="SignalP"/>
    </source>
</evidence>
<reference evidence="4 5" key="1">
    <citation type="submission" date="2018-06" db="EMBL/GenBank/DDBJ databases">
        <title>Genomic Encyclopedia of Type Strains, Phase IV (KMG-IV): sequencing the most valuable type-strain genomes for metagenomic binning, comparative biology and taxonomic classification.</title>
        <authorList>
            <person name="Goeker M."/>
        </authorList>
    </citation>
    <scope>NUCLEOTIDE SEQUENCE [LARGE SCALE GENOMIC DNA]</scope>
    <source>
        <strain evidence="4 5">DSM 25532</strain>
    </source>
</reference>
<accession>A0A366H4M5</accession>
<gene>
    <name evidence="4" type="ORF">DES53_1168</name>
</gene>
<keyword evidence="2" id="KW-0812">Transmembrane</keyword>
<feature type="compositionally biased region" description="Basic and acidic residues" evidence="1">
    <location>
        <begin position="653"/>
        <end position="678"/>
    </location>
</feature>
<dbReference type="PANTHER" id="PTHR40940:SF2">
    <property type="entry name" value="BATD"/>
    <property type="match status" value="1"/>
</dbReference>
<dbReference type="AlphaFoldDB" id="A0A366H4M5"/>
<dbReference type="EMBL" id="QNRR01000016">
    <property type="protein sequence ID" value="RBP36569.1"/>
    <property type="molecule type" value="Genomic_DNA"/>
</dbReference>
<feature type="transmembrane region" description="Helical" evidence="2">
    <location>
        <begin position="454"/>
        <end position="475"/>
    </location>
</feature>
<name>A0A366H4M5_9BACT</name>
<feature type="signal peptide" evidence="3">
    <location>
        <begin position="1"/>
        <end position="15"/>
    </location>
</feature>
<evidence type="ECO:0000256" key="1">
    <source>
        <dbReference type="SAM" id="MobiDB-lite"/>
    </source>
</evidence>
<feature type="compositionally biased region" description="Basic and acidic residues" evidence="1">
    <location>
        <begin position="630"/>
        <end position="645"/>
    </location>
</feature>
<feature type="compositionally biased region" description="Low complexity" evidence="1">
    <location>
        <begin position="579"/>
        <end position="609"/>
    </location>
</feature>
<feature type="region of interest" description="Disordered" evidence="1">
    <location>
        <begin position="390"/>
        <end position="413"/>
    </location>
</feature>
<proteinExistence type="predicted"/>
<dbReference type="Pfam" id="PF13584">
    <property type="entry name" value="BatD"/>
    <property type="match status" value="2"/>
</dbReference>
<evidence type="ECO:0000256" key="2">
    <source>
        <dbReference type="SAM" id="Phobius"/>
    </source>
</evidence>
<feature type="compositionally biased region" description="Low complexity" evidence="1">
    <location>
        <begin position="391"/>
        <end position="408"/>
    </location>
</feature>
<keyword evidence="2" id="KW-1133">Transmembrane helix</keyword>
<feature type="region of interest" description="Disordered" evidence="1">
    <location>
        <begin position="579"/>
        <end position="678"/>
    </location>
</feature>
<sequence length="678" mass="73001">MLSMLLLAMASSAQAQPSVSASVSPAQITPGGSAVFTITVANGRPSKLDAPPSLPEGVELLEPTAEYREAPVQLGGSVQMALTMNWRITCQNEGSYLIPPQEIEIRGDIYTTKPVKLVVKDDPNSPSSDYDPILSLEAGKTEFYEGEVVPLTANLYIHGRTMLRRPGLIELPKENFAVQRFPLQPDEESVQRIGGVPYRANIFHSTVSALKPGKFKLGPATCEVLVDVQSSAENFTPQYFSQMETRKFKVKSSEVALNVLPLPKDNKPGTFSGAVGEFAIGLVAEPLEVNVGDPISVELSISGSGNFDSVSVPTLTDPKNWKLYPPRKFQPNDGIFAQRSGSREQRVSFTQIILPNKVVKEIPPFEFTFFSPTKKQYVVLTTQPVPIKVKGPATPEAPPAGSGTAATTKESTALPPLEEKKPVVKAAITDILTNTPRRAMWFAASLPLKDDRRFLMANFIATGALLFIIAMKLGLMAWRSYTHSPDAPTRALWKGLHDNRLSRADFYTRAVHYAAVTGVAGTAVPTIVYRQEELNYARQGEEASQPVPRDERNRVLHVLKCGEFPAPQVEPATVSLAAAPAETATSTETTPAGDAQTAPAASDSAAATSEPKATSLKESAPPTSALILSKEPEAEAGDKEKEKSPEATSAVAETKEPATGEGSKDKGDERQPEDKAKA</sequence>
<keyword evidence="3" id="KW-0732">Signal</keyword>
<comment type="caution">
    <text evidence="4">The sequence shown here is derived from an EMBL/GenBank/DDBJ whole genome shotgun (WGS) entry which is preliminary data.</text>
</comment>
<organism evidence="4 5">
    <name type="scientific">Roseimicrobium gellanilyticum</name>
    <dbReference type="NCBI Taxonomy" id="748857"/>
    <lineage>
        <taxon>Bacteria</taxon>
        <taxon>Pseudomonadati</taxon>
        <taxon>Verrucomicrobiota</taxon>
        <taxon>Verrucomicrobiia</taxon>
        <taxon>Verrucomicrobiales</taxon>
        <taxon>Verrucomicrobiaceae</taxon>
        <taxon>Roseimicrobium</taxon>
    </lineage>
</organism>
<keyword evidence="5" id="KW-1185">Reference proteome</keyword>
<protein>
    <submittedName>
        <fullName evidence="4">Oxygen tolerance protein BatD</fullName>
    </submittedName>
</protein>
<dbReference type="Proteomes" id="UP000253426">
    <property type="component" value="Unassembled WGS sequence"/>
</dbReference>
<feature type="chain" id="PRO_5016842260" evidence="3">
    <location>
        <begin position="16"/>
        <end position="678"/>
    </location>
</feature>
<keyword evidence="2" id="KW-0472">Membrane</keyword>
<dbReference type="InterPro" id="IPR025738">
    <property type="entry name" value="BatD"/>
</dbReference>
<evidence type="ECO:0000313" key="4">
    <source>
        <dbReference type="EMBL" id="RBP36569.1"/>
    </source>
</evidence>